<organism evidence="1 2">
    <name type="scientific">Melastoma candidum</name>
    <dbReference type="NCBI Taxonomy" id="119954"/>
    <lineage>
        <taxon>Eukaryota</taxon>
        <taxon>Viridiplantae</taxon>
        <taxon>Streptophyta</taxon>
        <taxon>Embryophyta</taxon>
        <taxon>Tracheophyta</taxon>
        <taxon>Spermatophyta</taxon>
        <taxon>Magnoliopsida</taxon>
        <taxon>eudicotyledons</taxon>
        <taxon>Gunneridae</taxon>
        <taxon>Pentapetalae</taxon>
        <taxon>rosids</taxon>
        <taxon>malvids</taxon>
        <taxon>Myrtales</taxon>
        <taxon>Melastomataceae</taxon>
        <taxon>Melastomatoideae</taxon>
        <taxon>Melastomateae</taxon>
        <taxon>Melastoma</taxon>
    </lineage>
</organism>
<dbReference type="Proteomes" id="UP001057402">
    <property type="component" value="Chromosome 3"/>
</dbReference>
<reference evidence="2" key="1">
    <citation type="journal article" date="2023" name="Front. Plant Sci.">
        <title>Chromosomal-level genome assembly of Melastoma candidum provides insights into trichome evolution.</title>
        <authorList>
            <person name="Zhong Y."/>
            <person name="Wu W."/>
            <person name="Sun C."/>
            <person name="Zou P."/>
            <person name="Liu Y."/>
            <person name="Dai S."/>
            <person name="Zhou R."/>
        </authorList>
    </citation>
    <scope>NUCLEOTIDE SEQUENCE [LARGE SCALE GENOMIC DNA]</scope>
</reference>
<keyword evidence="2" id="KW-1185">Reference proteome</keyword>
<gene>
    <name evidence="1" type="ORF">MLD38_008187</name>
</gene>
<comment type="caution">
    <text evidence="1">The sequence shown here is derived from an EMBL/GenBank/DDBJ whole genome shotgun (WGS) entry which is preliminary data.</text>
</comment>
<evidence type="ECO:0000313" key="1">
    <source>
        <dbReference type="EMBL" id="KAI4382192.1"/>
    </source>
</evidence>
<accession>A0ACB9S215</accession>
<protein>
    <submittedName>
        <fullName evidence="1">Uncharacterized protein</fullName>
    </submittedName>
</protein>
<name>A0ACB9S215_9MYRT</name>
<proteinExistence type="predicted"/>
<dbReference type="EMBL" id="CM042882">
    <property type="protein sequence ID" value="KAI4382192.1"/>
    <property type="molecule type" value="Genomic_DNA"/>
</dbReference>
<evidence type="ECO:0000313" key="2">
    <source>
        <dbReference type="Proteomes" id="UP001057402"/>
    </source>
</evidence>
<sequence length="96" mass="9722">MDDVEELHDGGAVVGDGDGALVVVDELVHAAGAEGGADDVGDGGAGVDVADELRLPLGSISAFLEEYDLWLLFTIFSPKENVSHGNLGDGGCLLPS</sequence>